<dbReference type="PROSITE" id="PS51186">
    <property type="entry name" value="GNAT"/>
    <property type="match status" value="1"/>
</dbReference>
<organism evidence="4 5">
    <name type="scientific">Algoriphagus boseongensis</name>
    <dbReference type="NCBI Taxonomy" id="1442587"/>
    <lineage>
        <taxon>Bacteria</taxon>
        <taxon>Pseudomonadati</taxon>
        <taxon>Bacteroidota</taxon>
        <taxon>Cytophagia</taxon>
        <taxon>Cytophagales</taxon>
        <taxon>Cyclobacteriaceae</taxon>
        <taxon>Algoriphagus</taxon>
    </lineage>
</organism>
<dbReference type="PANTHER" id="PTHR43072:SF23">
    <property type="entry name" value="UPF0039 PROTEIN C11D3.02C"/>
    <property type="match status" value="1"/>
</dbReference>
<gene>
    <name evidence="4" type="ORF">DFQ04_2231</name>
</gene>
<comment type="caution">
    <text evidence="4">The sequence shown here is derived from an EMBL/GenBank/DDBJ whole genome shotgun (WGS) entry which is preliminary data.</text>
</comment>
<dbReference type="SUPFAM" id="SSF55729">
    <property type="entry name" value="Acyl-CoA N-acyltransferases (Nat)"/>
    <property type="match status" value="1"/>
</dbReference>
<dbReference type="Proteomes" id="UP000294535">
    <property type="component" value="Unassembled WGS sequence"/>
</dbReference>
<feature type="domain" description="N-acetyltransferase" evidence="3">
    <location>
        <begin position="3"/>
        <end position="165"/>
    </location>
</feature>
<evidence type="ECO:0000313" key="4">
    <source>
        <dbReference type="EMBL" id="TDQ17576.1"/>
    </source>
</evidence>
<evidence type="ECO:0000313" key="5">
    <source>
        <dbReference type="Proteomes" id="UP000294535"/>
    </source>
</evidence>
<protein>
    <submittedName>
        <fullName evidence="4">Phosphinothricin acetyltransferase</fullName>
    </submittedName>
</protein>
<dbReference type="InterPro" id="IPR016181">
    <property type="entry name" value="Acyl_CoA_acyltransferase"/>
</dbReference>
<dbReference type="PANTHER" id="PTHR43072">
    <property type="entry name" value="N-ACETYLTRANSFERASE"/>
    <property type="match status" value="1"/>
</dbReference>
<evidence type="ECO:0000256" key="2">
    <source>
        <dbReference type="ARBA" id="ARBA00023315"/>
    </source>
</evidence>
<name>A0A4R6T7M0_9BACT</name>
<keyword evidence="2" id="KW-0012">Acyltransferase</keyword>
<reference evidence="4 5" key="1">
    <citation type="submission" date="2019-03" db="EMBL/GenBank/DDBJ databases">
        <title>Genomic Encyclopedia of Type Strains, Phase III (KMG-III): the genomes of soil and plant-associated and newly described type strains.</title>
        <authorList>
            <person name="Whitman W."/>
        </authorList>
    </citation>
    <scope>NUCLEOTIDE SEQUENCE [LARGE SCALE GENOMIC DNA]</scope>
    <source>
        <strain evidence="4 5">CECT 8446</strain>
    </source>
</reference>
<dbReference type="InterPro" id="IPR000182">
    <property type="entry name" value="GNAT_dom"/>
</dbReference>
<evidence type="ECO:0000259" key="3">
    <source>
        <dbReference type="PROSITE" id="PS51186"/>
    </source>
</evidence>
<dbReference type="EMBL" id="SNYF01000006">
    <property type="protein sequence ID" value="TDQ17576.1"/>
    <property type="molecule type" value="Genomic_DNA"/>
</dbReference>
<keyword evidence="1 4" id="KW-0808">Transferase</keyword>
<dbReference type="Gene3D" id="3.40.630.30">
    <property type="match status" value="1"/>
</dbReference>
<dbReference type="OrthoDB" id="9799096at2"/>
<dbReference type="CDD" id="cd04301">
    <property type="entry name" value="NAT_SF"/>
    <property type="match status" value="1"/>
</dbReference>
<dbReference type="AlphaFoldDB" id="A0A4R6T7M0"/>
<keyword evidence="5" id="KW-1185">Reference proteome</keyword>
<accession>A0A4R6T7M0</accession>
<evidence type="ECO:0000256" key="1">
    <source>
        <dbReference type="ARBA" id="ARBA00022679"/>
    </source>
</evidence>
<dbReference type="GO" id="GO:0016747">
    <property type="term" value="F:acyltransferase activity, transferring groups other than amino-acyl groups"/>
    <property type="evidence" value="ECO:0007669"/>
    <property type="project" value="InterPro"/>
</dbReference>
<dbReference type="Pfam" id="PF00583">
    <property type="entry name" value="Acetyltransf_1"/>
    <property type="match status" value="1"/>
</dbReference>
<proteinExistence type="predicted"/>
<sequence length="171" mass="19715">MEFLIRPYRETDAEAVRNIINDSILNTFHNYDYDPKTLEEVKQLFQEKEKAGHPILIGESENEVCGYATYGMFRAKPGYRKTIEHSIYLTKKAQGKGLGMELMKRLIDLAQSQGYHAMIAGMDSKNLGSYHFHQRLGFIEVARIPEVAIKFNQWQTLVFMQLILTPNQSPV</sequence>